<comment type="caution">
    <text evidence="1">The sequence shown here is derived from an EMBL/GenBank/DDBJ whole genome shotgun (WGS) entry which is preliminary data.</text>
</comment>
<sequence>MPFLCKLPVQALLADGHTHRPVSVIDGGAPSLPVTPQLNTPTPAPRPIVEEVPILSRGRPIVSGYEDAQQSPPAEPVKINLESPFYNTSPTTTATKPVPAGLRALARLIPEGNDSTLSVASVVSLDKSLPPAPPEASAKDRMTEMMPTDNILASEAVVRKREGEKRKVEALRTQLADVDRKSYELGLKLHRAYKRLDRDAEYEPTTLWVRRVTG</sequence>
<evidence type="ECO:0000313" key="1">
    <source>
        <dbReference type="EMBL" id="KAJ8110968.1"/>
    </source>
</evidence>
<organism evidence="1 2">
    <name type="scientific">Nemania bipapillata</name>
    <dbReference type="NCBI Taxonomy" id="110536"/>
    <lineage>
        <taxon>Eukaryota</taxon>
        <taxon>Fungi</taxon>
        <taxon>Dikarya</taxon>
        <taxon>Ascomycota</taxon>
        <taxon>Pezizomycotina</taxon>
        <taxon>Sordariomycetes</taxon>
        <taxon>Xylariomycetidae</taxon>
        <taxon>Xylariales</taxon>
        <taxon>Xylariaceae</taxon>
        <taxon>Nemania</taxon>
    </lineage>
</organism>
<accession>A0ACC2I756</accession>
<reference evidence="1" key="1">
    <citation type="submission" date="2022-11" db="EMBL/GenBank/DDBJ databases">
        <title>Genome Sequence of Nemania bipapillata.</title>
        <authorList>
            <person name="Buettner E."/>
        </authorList>
    </citation>
    <scope>NUCLEOTIDE SEQUENCE</scope>
    <source>
        <strain evidence="1">CP14</strain>
    </source>
</reference>
<evidence type="ECO:0000313" key="2">
    <source>
        <dbReference type="Proteomes" id="UP001153334"/>
    </source>
</evidence>
<dbReference type="Proteomes" id="UP001153334">
    <property type="component" value="Unassembled WGS sequence"/>
</dbReference>
<proteinExistence type="predicted"/>
<dbReference type="EMBL" id="JAPESX010001854">
    <property type="protein sequence ID" value="KAJ8110968.1"/>
    <property type="molecule type" value="Genomic_DNA"/>
</dbReference>
<gene>
    <name evidence="1" type="ORF">ONZ43_g5737</name>
</gene>
<keyword evidence="2" id="KW-1185">Reference proteome</keyword>
<name>A0ACC2I756_9PEZI</name>
<protein>
    <submittedName>
        <fullName evidence="1">Uncharacterized protein</fullName>
    </submittedName>
</protein>